<dbReference type="RefSeq" id="WP_068534346.1">
    <property type="nucleotide sequence ID" value="NZ_LVJH01000027.1"/>
</dbReference>
<name>A0A162LY96_9BACL</name>
<proteinExistence type="predicted"/>
<accession>A0A162LY96</accession>
<keyword evidence="2" id="KW-1185">Reference proteome</keyword>
<reference evidence="1 2" key="1">
    <citation type="submission" date="2016-03" db="EMBL/GenBank/DDBJ databases">
        <title>Draft genome sequence of Paenibacillus glacialis DSM 22343.</title>
        <authorList>
            <person name="Shin S.-K."/>
            <person name="Yi H."/>
        </authorList>
    </citation>
    <scope>NUCLEOTIDE SEQUENCE [LARGE SCALE GENOMIC DNA]</scope>
    <source>
        <strain evidence="1 2">DSM 22343</strain>
    </source>
</reference>
<dbReference type="Proteomes" id="UP000076967">
    <property type="component" value="Unassembled WGS sequence"/>
</dbReference>
<protein>
    <submittedName>
        <fullName evidence="1">Uncharacterized protein</fullName>
    </submittedName>
</protein>
<dbReference type="AlphaFoldDB" id="A0A162LY96"/>
<organism evidence="1 2">
    <name type="scientific">Paenibacillus glacialis</name>
    <dbReference type="NCBI Taxonomy" id="494026"/>
    <lineage>
        <taxon>Bacteria</taxon>
        <taxon>Bacillati</taxon>
        <taxon>Bacillota</taxon>
        <taxon>Bacilli</taxon>
        <taxon>Bacillales</taxon>
        <taxon>Paenibacillaceae</taxon>
        <taxon>Paenibacillus</taxon>
    </lineage>
</organism>
<evidence type="ECO:0000313" key="2">
    <source>
        <dbReference type="Proteomes" id="UP000076967"/>
    </source>
</evidence>
<gene>
    <name evidence="1" type="ORF">PGLA_15710</name>
</gene>
<evidence type="ECO:0000313" key="1">
    <source>
        <dbReference type="EMBL" id="OAB41717.1"/>
    </source>
</evidence>
<sequence>MKESSVRVNILNERSVMIGNQMFKFIDESEWKHVNKKQIQSEDTKKRVADAARSLFDSERI</sequence>
<comment type="caution">
    <text evidence="1">The sequence shown here is derived from an EMBL/GenBank/DDBJ whole genome shotgun (WGS) entry which is preliminary data.</text>
</comment>
<dbReference type="EMBL" id="LVJH01000027">
    <property type="protein sequence ID" value="OAB41717.1"/>
    <property type="molecule type" value="Genomic_DNA"/>
</dbReference>